<gene>
    <name evidence="2" type="ORF">CATMQ487_13170</name>
</gene>
<evidence type="ECO:0000313" key="2">
    <source>
        <dbReference type="EMBL" id="BDI04347.1"/>
    </source>
</evidence>
<proteinExistence type="predicted"/>
<dbReference type="Pfam" id="PF13692">
    <property type="entry name" value="Glyco_trans_1_4"/>
    <property type="match status" value="1"/>
</dbReference>
<evidence type="ECO:0000259" key="1">
    <source>
        <dbReference type="Pfam" id="PF13439"/>
    </source>
</evidence>
<dbReference type="RefSeq" id="WP_251972476.1">
    <property type="nucleotide sequence ID" value="NZ_AP025730.1"/>
</dbReference>
<name>A0ABN6PLE1_9BURK</name>
<keyword evidence="2" id="KW-0808">Transferase</keyword>
<feature type="domain" description="Glycosyltransferase subfamily 4-like N-terminal" evidence="1">
    <location>
        <begin position="48"/>
        <end position="170"/>
    </location>
</feature>
<dbReference type="Pfam" id="PF13439">
    <property type="entry name" value="Glyco_transf_4"/>
    <property type="match status" value="1"/>
</dbReference>
<dbReference type="InterPro" id="IPR028098">
    <property type="entry name" value="Glyco_trans_4-like_N"/>
</dbReference>
<dbReference type="SUPFAM" id="SSF53756">
    <property type="entry name" value="UDP-Glycosyltransferase/glycogen phosphorylase"/>
    <property type="match status" value="1"/>
</dbReference>
<protein>
    <submittedName>
        <fullName evidence="2">Glycosyl transferase</fullName>
    </submittedName>
</protein>
<dbReference type="Gene3D" id="3.40.50.2000">
    <property type="entry name" value="Glycogen Phosphorylase B"/>
    <property type="match status" value="2"/>
</dbReference>
<dbReference type="Proteomes" id="UP001057498">
    <property type="component" value="Chromosome"/>
</dbReference>
<accession>A0ABN6PLE1</accession>
<sequence>MKVMHVIINLGIGGAELMLRRLVMAQQPATVVSMMEVGPVGRMLQSSGIEVIALGMRGAWDLPRVFLALYRLLRARRPDVVQTWMVHADLIGGLAARRAGIRAVIWGIRTTDFSGTSRGTRLIRWCCARLSSAVPAAIACAAEASRRSHEAIGYDASRMVVIPNGFDTDRFRPDPAVRQRVREQLGIGATELVIGHVGRWNYAKDHPNFVQAAALLAHALLQNREAAVPRLVMVGRAVDTGNAGLARALAETGHGGQFLLLGERDDVPDLLQAFDLFCLSSRTEGFPNVVGEAMACGVPCVVTDVGDAAMLVGDTGWVVPKEDPAALGEALRQAALEPAARRRHRAAAARQRIVDEFSMERVCQRFGELQESVWRRAGK</sequence>
<dbReference type="PANTHER" id="PTHR12526">
    <property type="entry name" value="GLYCOSYLTRANSFERASE"/>
    <property type="match status" value="1"/>
</dbReference>
<organism evidence="2 3">
    <name type="scientific">Sphaerotilus microaerophilus</name>
    <dbReference type="NCBI Taxonomy" id="2914710"/>
    <lineage>
        <taxon>Bacteria</taxon>
        <taxon>Pseudomonadati</taxon>
        <taxon>Pseudomonadota</taxon>
        <taxon>Betaproteobacteria</taxon>
        <taxon>Burkholderiales</taxon>
        <taxon>Sphaerotilaceae</taxon>
        <taxon>Sphaerotilus</taxon>
    </lineage>
</organism>
<keyword evidence="3" id="KW-1185">Reference proteome</keyword>
<reference evidence="2" key="1">
    <citation type="submission" date="2022-04" db="EMBL/GenBank/DDBJ databases">
        <title>Whole genome sequence of Sphaerotilus sp. FB-5.</title>
        <authorList>
            <person name="Takeda M."/>
            <person name="Narihara S."/>
            <person name="Akimoto M."/>
            <person name="Akimoto R."/>
            <person name="Nishiyashiki S."/>
            <person name="Murakami T."/>
        </authorList>
    </citation>
    <scope>NUCLEOTIDE SEQUENCE</scope>
    <source>
        <strain evidence="2">FB-5</strain>
    </source>
</reference>
<dbReference type="GO" id="GO:0016740">
    <property type="term" value="F:transferase activity"/>
    <property type="evidence" value="ECO:0007669"/>
    <property type="project" value="UniProtKB-KW"/>
</dbReference>
<evidence type="ECO:0000313" key="3">
    <source>
        <dbReference type="Proteomes" id="UP001057498"/>
    </source>
</evidence>
<dbReference type="EMBL" id="AP025730">
    <property type="protein sequence ID" value="BDI04347.1"/>
    <property type="molecule type" value="Genomic_DNA"/>
</dbReference>